<dbReference type="GO" id="GO:0005737">
    <property type="term" value="C:cytoplasm"/>
    <property type="evidence" value="ECO:0007669"/>
    <property type="project" value="TreeGrafter"/>
</dbReference>
<dbReference type="Pfam" id="PF04598">
    <property type="entry name" value="Gasdermin"/>
    <property type="match status" value="1"/>
</dbReference>
<dbReference type="InterPro" id="IPR040460">
    <property type="entry name" value="Gasdermin_pore"/>
</dbReference>
<proteinExistence type="inferred from homology"/>
<evidence type="ECO:0000256" key="2">
    <source>
        <dbReference type="ARBA" id="ARBA00009279"/>
    </source>
</evidence>
<dbReference type="Proteomes" id="UP001488805">
    <property type="component" value="Unassembled WGS sequence"/>
</dbReference>
<sequence>MFSKATANFIRQIDPEGSLIHVSRVNDSKKLVPMALVVKRNRIWFWKRPKYQPTDFTLSDLLQGDKVLDPDVSEAEFLTYRGTF</sequence>
<name>A0AAW1EVK6_ZOAVI</name>
<dbReference type="PANTHER" id="PTHR15207:SF3">
    <property type="entry name" value="DEAFNESS, AUTOSOMAL DOMINANT 5-RELATED"/>
    <property type="match status" value="1"/>
</dbReference>
<protein>
    <recommendedName>
        <fullName evidence="4">Gasdermin pore forming domain-containing protein</fullName>
    </recommendedName>
</protein>
<dbReference type="PANTHER" id="PTHR15207">
    <property type="entry name" value="NONSYNDROMIC HEARING IMPAIRMENT PROTEIN"/>
    <property type="match status" value="1"/>
</dbReference>
<comment type="caution">
    <text evidence="5">The sequence shown here is derived from an EMBL/GenBank/DDBJ whole genome shotgun (WGS) entry which is preliminary data.</text>
</comment>
<evidence type="ECO:0000313" key="6">
    <source>
        <dbReference type="Proteomes" id="UP001488805"/>
    </source>
</evidence>
<dbReference type="GO" id="GO:0012501">
    <property type="term" value="P:programmed cell death"/>
    <property type="evidence" value="ECO:0007669"/>
    <property type="project" value="InterPro"/>
</dbReference>
<keyword evidence="6" id="KW-1185">Reference proteome</keyword>
<comment type="similarity">
    <text evidence="2">Belongs to the gasdermin family.</text>
</comment>
<organism evidence="5 6">
    <name type="scientific">Zoarces viviparus</name>
    <name type="common">Viviparous eelpout</name>
    <name type="synonym">Blennius viviparus</name>
    <dbReference type="NCBI Taxonomy" id="48416"/>
    <lineage>
        <taxon>Eukaryota</taxon>
        <taxon>Metazoa</taxon>
        <taxon>Chordata</taxon>
        <taxon>Craniata</taxon>
        <taxon>Vertebrata</taxon>
        <taxon>Euteleostomi</taxon>
        <taxon>Actinopterygii</taxon>
        <taxon>Neopterygii</taxon>
        <taxon>Teleostei</taxon>
        <taxon>Neoteleostei</taxon>
        <taxon>Acanthomorphata</taxon>
        <taxon>Eupercaria</taxon>
        <taxon>Perciformes</taxon>
        <taxon>Cottioidei</taxon>
        <taxon>Zoarcales</taxon>
        <taxon>Zoarcidae</taxon>
        <taxon>Zoarcinae</taxon>
        <taxon>Zoarces</taxon>
    </lineage>
</organism>
<gene>
    <name evidence="5" type="ORF">VZT92_014970</name>
</gene>
<evidence type="ECO:0000259" key="4">
    <source>
        <dbReference type="Pfam" id="PF04598"/>
    </source>
</evidence>
<dbReference type="InterPro" id="IPR042377">
    <property type="entry name" value="GSDME"/>
</dbReference>
<comment type="subcellular location">
    <subcellularLocation>
        <location evidence="1">Endomembrane system</location>
    </subcellularLocation>
</comment>
<dbReference type="EMBL" id="JBCEZU010000123">
    <property type="protein sequence ID" value="KAK9526261.1"/>
    <property type="molecule type" value="Genomic_DNA"/>
</dbReference>
<dbReference type="AlphaFoldDB" id="A0AAW1EVK6"/>
<evidence type="ECO:0000313" key="5">
    <source>
        <dbReference type="EMBL" id="KAK9526261.1"/>
    </source>
</evidence>
<feature type="domain" description="Gasdermin pore forming" evidence="4">
    <location>
        <begin position="1"/>
        <end position="83"/>
    </location>
</feature>
<accession>A0AAW1EVK6</accession>
<evidence type="ECO:0000256" key="1">
    <source>
        <dbReference type="ARBA" id="ARBA00004308"/>
    </source>
</evidence>
<evidence type="ECO:0000256" key="3">
    <source>
        <dbReference type="ARBA" id="ARBA00023136"/>
    </source>
</evidence>
<reference evidence="5 6" key="1">
    <citation type="journal article" date="2024" name="Genome Biol. Evol.">
        <title>Chromosome-level genome assembly of the viviparous eelpout Zoarces viviparus.</title>
        <authorList>
            <person name="Fuhrmann N."/>
            <person name="Brasseur M.V."/>
            <person name="Bakowski C.E."/>
            <person name="Podsiadlowski L."/>
            <person name="Prost S."/>
            <person name="Krehenwinkel H."/>
            <person name="Mayer C."/>
        </authorList>
    </citation>
    <scope>NUCLEOTIDE SEQUENCE [LARGE SCALE GENOMIC DNA]</scope>
    <source>
        <strain evidence="5">NO-MEL_2022_Ind0_liver</strain>
    </source>
</reference>
<dbReference type="GO" id="GO:0012505">
    <property type="term" value="C:endomembrane system"/>
    <property type="evidence" value="ECO:0007669"/>
    <property type="project" value="UniProtKB-SubCell"/>
</dbReference>
<keyword evidence="3" id="KW-0472">Membrane</keyword>